<organism evidence="9">
    <name type="scientific">uncultured marine group II/III euryarchaeote KM3_195_B08</name>
    <dbReference type="NCBI Taxonomy" id="1457970"/>
    <lineage>
        <taxon>Archaea</taxon>
        <taxon>Methanobacteriati</taxon>
        <taxon>Methanobacteriota</taxon>
        <taxon>environmental samples</taxon>
    </lineage>
</organism>
<keyword evidence="4" id="KW-0630">Potassium</keyword>
<gene>
    <name evidence="9" type="primary">trkA</name>
</gene>
<dbReference type="PANTHER" id="PTHR43833">
    <property type="entry name" value="POTASSIUM CHANNEL PROTEIN 2-RELATED-RELATED"/>
    <property type="match status" value="1"/>
</dbReference>
<evidence type="ECO:0000256" key="5">
    <source>
        <dbReference type="ARBA" id="ARBA00023027"/>
    </source>
</evidence>
<sequence length="219" mass="24418">MHAIIVGAGKFGSRIAKHMVREDWDVVIIEKDEELGEEITEKLGVLVIHGDGTKVDLLKEAEIDKADVFVAATGVEEVNILSALLAKDLNVGKVIARIGNPEYQKILERFKVDYVLLPEITAADYVFDIVIKSSAESVQDFTIHGGKILSLKIGERFHIVGKKVKDIKLDPENAMIIGIKREDSGELLIPFENDVIAEEDVLYIISKEEYLEKLPKIIK</sequence>
<evidence type="ECO:0000256" key="1">
    <source>
        <dbReference type="ARBA" id="ARBA00003660"/>
    </source>
</evidence>
<dbReference type="PRINTS" id="PR00335">
    <property type="entry name" value="KUPTAKETRKA"/>
</dbReference>
<dbReference type="SUPFAM" id="SSF116726">
    <property type="entry name" value="TrkA C-terminal domain-like"/>
    <property type="match status" value="1"/>
</dbReference>
<dbReference type="PROSITE" id="PS51201">
    <property type="entry name" value="RCK_N"/>
    <property type="match status" value="1"/>
</dbReference>
<dbReference type="AlphaFoldDB" id="A0A075GY69"/>
<dbReference type="PANTHER" id="PTHR43833:SF5">
    <property type="entry name" value="TRK SYSTEM POTASSIUM UPTAKE PROTEIN TRKA"/>
    <property type="match status" value="1"/>
</dbReference>
<feature type="domain" description="RCK C-terminal" evidence="8">
    <location>
        <begin position="136"/>
        <end position="219"/>
    </location>
</feature>
<dbReference type="InterPro" id="IPR003148">
    <property type="entry name" value="RCK_N"/>
</dbReference>
<keyword evidence="3" id="KW-0633">Potassium transport</keyword>
<dbReference type="PROSITE" id="PS51202">
    <property type="entry name" value="RCK_C"/>
    <property type="match status" value="1"/>
</dbReference>
<evidence type="ECO:0000259" key="7">
    <source>
        <dbReference type="PROSITE" id="PS51201"/>
    </source>
</evidence>
<dbReference type="Pfam" id="PF02080">
    <property type="entry name" value="TrkA_C"/>
    <property type="match status" value="1"/>
</dbReference>
<keyword evidence="6" id="KW-0406">Ion transport</keyword>
<dbReference type="Gene3D" id="3.30.70.1450">
    <property type="entry name" value="Regulator of K+ conductance, C-terminal domain"/>
    <property type="match status" value="1"/>
</dbReference>
<reference evidence="9" key="1">
    <citation type="journal article" date="2014" name="Genome Biol. Evol.">
        <title>Pangenome evidence for extensive interdomain horizontal transfer affecting lineage core and shell genes in uncultured planktonic thaumarchaeota and euryarchaeota.</title>
        <authorList>
            <person name="Deschamps P."/>
            <person name="Zivanovic Y."/>
            <person name="Moreira D."/>
            <person name="Rodriguez-Valera F."/>
            <person name="Lopez-Garcia P."/>
        </authorList>
    </citation>
    <scope>NUCLEOTIDE SEQUENCE</scope>
</reference>
<dbReference type="InterPro" id="IPR006037">
    <property type="entry name" value="RCK_C"/>
</dbReference>
<dbReference type="Gene3D" id="3.40.50.720">
    <property type="entry name" value="NAD(P)-binding Rossmann-like Domain"/>
    <property type="match status" value="1"/>
</dbReference>
<dbReference type="InterPro" id="IPR006036">
    <property type="entry name" value="K_uptake_TrkA"/>
</dbReference>
<evidence type="ECO:0000259" key="8">
    <source>
        <dbReference type="PROSITE" id="PS51202"/>
    </source>
</evidence>
<keyword evidence="5" id="KW-0520">NAD</keyword>
<evidence type="ECO:0000256" key="4">
    <source>
        <dbReference type="ARBA" id="ARBA00022958"/>
    </source>
</evidence>
<evidence type="ECO:0000256" key="6">
    <source>
        <dbReference type="ARBA" id="ARBA00023065"/>
    </source>
</evidence>
<evidence type="ECO:0000256" key="2">
    <source>
        <dbReference type="ARBA" id="ARBA00022448"/>
    </source>
</evidence>
<evidence type="ECO:0000256" key="3">
    <source>
        <dbReference type="ARBA" id="ARBA00022538"/>
    </source>
</evidence>
<name>A0A075GY69_9EURY</name>
<dbReference type="EMBL" id="KF900780">
    <property type="protein sequence ID" value="AIF06748.1"/>
    <property type="molecule type" value="Genomic_DNA"/>
</dbReference>
<accession>A0A075GY69</accession>
<dbReference type="InterPro" id="IPR036721">
    <property type="entry name" value="RCK_C_sf"/>
</dbReference>
<dbReference type="GO" id="GO:0015079">
    <property type="term" value="F:potassium ion transmembrane transporter activity"/>
    <property type="evidence" value="ECO:0007669"/>
    <property type="project" value="InterPro"/>
</dbReference>
<dbReference type="GO" id="GO:0005886">
    <property type="term" value="C:plasma membrane"/>
    <property type="evidence" value="ECO:0007669"/>
    <property type="project" value="InterPro"/>
</dbReference>
<protein>
    <submittedName>
        <fullName evidence="9">Trk system potassium uptake protein (TrkA)</fullName>
    </submittedName>
</protein>
<keyword evidence="2" id="KW-0813">Transport</keyword>
<dbReference type="Pfam" id="PF02254">
    <property type="entry name" value="TrkA_N"/>
    <property type="match status" value="1"/>
</dbReference>
<dbReference type="InterPro" id="IPR036291">
    <property type="entry name" value="NAD(P)-bd_dom_sf"/>
</dbReference>
<dbReference type="SUPFAM" id="SSF51735">
    <property type="entry name" value="NAD(P)-binding Rossmann-fold domains"/>
    <property type="match status" value="1"/>
</dbReference>
<proteinExistence type="predicted"/>
<comment type="function">
    <text evidence="1">Part of a potassium transport system.</text>
</comment>
<dbReference type="InterPro" id="IPR050721">
    <property type="entry name" value="Trk_Ktr_HKT_K-transport"/>
</dbReference>
<evidence type="ECO:0000313" key="9">
    <source>
        <dbReference type="EMBL" id="AIF06748.1"/>
    </source>
</evidence>
<feature type="domain" description="RCK N-terminal" evidence="7">
    <location>
        <begin position="1"/>
        <end position="116"/>
    </location>
</feature>